<evidence type="ECO:0000313" key="3">
    <source>
        <dbReference type="Proteomes" id="UP000216339"/>
    </source>
</evidence>
<dbReference type="OrthoDB" id="1523814at2"/>
<accession>A0A271J2C9</accession>
<sequence>MLNVALVGLLAGSLVVGPTDGDKDKKKDTANDSPRTEANAVPGVFETAHAAQSPETIQDTYAFGRSVTASPIKFWASYAWGESESIWDVTGDEGELAVATSNGDIVTQRVNVGAQIDFLNLPIARIGAGANLTVAKNEFQAGENPSSLFSNGVGDLESDFGLQGLKVYGEARGPVAGVHAGYVFDFGSEREDGEQARALVDVDGNGTLDVELPLSINATGTVRPTASVAGDASFQPLLLPSTLSNSDGRDAINIGADFDYPSERFRLFGGIDYYMLQGIDDNEATAFDESSLDGDDIWNFMFGGGVRFNIFEIGAAAQIQTRHSNPVVENIGTTAGIGGHAGTIAPYVRISPPSIPASLFVKGAVQEEYTEFGYAIGGANSPKPSIGFTAGLTFGFQ</sequence>
<dbReference type="RefSeq" id="WP_095511178.1">
    <property type="nucleotide sequence ID" value="NZ_MQWD01000001.1"/>
</dbReference>
<gene>
    <name evidence="2" type="ORF">BSZ37_14210</name>
</gene>
<feature type="region of interest" description="Disordered" evidence="1">
    <location>
        <begin position="18"/>
        <end position="39"/>
    </location>
</feature>
<organism evidence="2 3">
    <name type="scientific">Rubrivirga marina</name>
    <dbReference type="NCBI Taxonomy" id="1196024"/>
    <lineage>
        <taxon>Bacteria</taxon>
        <taxon>Pseudomonadati</taxon>
        <taxon>Rhodothermota</taxon>
        <taxon>Rhodothermia</taxon>
        <taxon>Rhodothermales</taxon>
        <taxon>Rubricoccaceae</taxon>
        <taxon>Rubrivirga</taxon>
    </lineage>
</organism>
<dbReference type="EMBL" id="MQWD01000001">
    <property type="protein sequence ID" value="PAP77510.1"/>
    <property type="molecule type" value="Genomic_DNA"/>
</dbReference>
<feature type="compositionally biased region" description="Basic and acidic residues" evidence="1">
    <location>
        <begin position="20"/>
        <end position="30"/>
    </location>
</feature>
<comment type="caution">
    <text evidence="2">The sequence shown here is derived from an EMBL/GenBank/DDBJ whole genome shotgun (WGS) entry which is preliminary data.</text>
</comment>
<keyword evidence="3" id="KW-1185">Reference proteome</keyword>
<dbReference type="Proteomes" id="UP000216339">
    <property type="component" value="Unassembled WGS sequence"/>
</dbReference>
<proteinExistence type="predicted"/>
<dbReference type="AlphaFoldDB" id="A0A271J2C9"/>
<evidence type="ECO:0000256" key="1">
    <source>
        <dbReference type="SAM" id="MobiDB-lite"/>
    </source>
</evidence>
<protein>
    <submittedName>
        <fullName evidence="2">Uncharacterized protein</fullName>
    </submittedName>
</protein>
<evidence type="ECO:0000313" key="2">
    <source>
        <dbReference type="EMBL" id="PAP77510.1"/>
    </source>
</evidence>
<name>A0A271J2C9_9BACT</name>
<reference evidence="2 3" key="1">
    <citation type="submission" date="2016-11" db="EMBL/GenBank/DDBJ databases">
        <title>Study of marine rhodopsin-containing bacteria.</title>
        <authorList>
            <person name="Yoshizawa S."/>
            <person name="Kumagai Y."/>
            <person name="Kogure K."/>
        </authorList>
    </citation>
    <scope>NUCLEOTIDE SEQUENCE [LARGE SCALE GENOMIC DNA]</scope>
    <source>
        <strain evidence="2 3">SAORIC-28</strain>
    </source>
</reference>